<evidence type="ECO:0000256" key="2">
    <source>
        <dbReference type="ARBA" id="ARBA00022448"/>
    </source>
</evidence>
<proteinExistence type="predicted"/>
<evidence type="ECO:0000256" key="5">
    <source>
        <dbReference type="ARBA" id="ARBA00023136"/>
    </source>
</evidence>
<feature type="transmembrane region" description="Helical" evidence="6">
    <location>
        <begin position="148"/>
        <end position="171"/>
    </location>
</feature>
<comment type="caution">
    <text evidence="8">The sequence shown here is derived from an EMBL/GenBank/DDBJ whole genome shotgun (WGS) entry which is preliminary data.</text>
</comment>
<organism evidence="8 9">
    <name type="scientific">Circinella minor</name>
    <dbReference type="NCBI Taxonomy" id="1195481"/>
    <lineage>
        <taxon>Eukaryota</taxon>
        <taxon>Fungi</taxon>
        <taxon>Fungi incertae sedis</taxon>
        <taxon>Mucoromycota</taxon>
        <taxon>Mucoromycotina</taxon>
        <taxon>Mucoromycetes</taxon>
        <taxon>Mucorales</taxon>
        <taxon>Lichtheimiaceae</taxon>
        <taxon>Circinella</taxon>
    </lineage>
</organism>
<dbReference type="PROSITE" id="PS50850">
    <property type="entry name" value="MFS"/>
    <property type="match status" value="1"/>
</dbReference>
<keyword evidence="3 6" id="KW-0812">Transmembrane</keyword>
<name>A0A8H7SDA3_9FUNG</name>
<feature type="non-terminal residue" evidence="8">
    <location>
        <position position="1"/>
    </location>
</feature>
<evidence type="ECO:0000256" key="3">
    <source>
        <dbReference type="ARBA" id="ARBA00022692"/>
    </source>
</evidence>
<evidence type="ECO:0000256" key="1">
    <source>
        <dbReference type="ARBA" id="ARBA00004141"/>
    </source>
</evidence>
<feature type="transmembrane region" description="Helical" evidence="6">
    <location>
        <begin position="86"/>
        <end position="103"/>
    </location>
</feature>
<keyword evidence="2" id="KW-0813">Transport</keyword>
<evidence type="ECO:0000313" key="9">
    <source>
        <dbReference type="Proteomes" id="UP000646827"/>
    </source>
</evidence>
<feature type="transmembrane region" description="Helical" evidence="6">
    <location>
        <begin position="219"/>
        <end position="244"/>
    </location>
</feature>
<dbReference type="AlphaFoldDB" id="A0A8H7SDA3"/>
<feature type="transmembrane region" description="Helical" evidence="6">
    <location>
        <begin position="341"/>
        <end position="361"/>
    </location>
</feature>
<dbReference type="PANTHER" id="PTHR43791">
    <property type="entry name" value="PERMEASE-RELATED"/>
    <property type="match status" value="1"/>
</dbReference>
<feature type="transmembrane region" description="Helical" evidence="6">
    <location>
        <begin position="283"/>
        <end position="303"/>
    </location>
</feature>
<evidence type="ECO:0000256" key="4">
    <source>
        <dbReference type="ARBA" id="ARBA00022989"/>
    </source>
</evidence>
<accession>A0A8H7SDA3</accession>
<feature type="transmembrane region" description="Helical" evidence="6">
    <location>
        <begin position="309"/>
        <end position="329"/>
    </location>
</feature>
<keyword evidence="5 6" id="KW-0472">Membrane</keyword>
<dbReference type="InterPro" id="IPR036259">
    <property type="entry name" value="MFS_trans_sf"/>
</dbReference>
<comment type="subcellular location">
    <subcellularLocation>
        <location evidence="1">Membrane</location>
        <topology evidence="1">Multi-pass membrane protein</topology>
    </subcellularLocation>
</comment>
<dbReference type="EMBL" id="JAEPRB010000019">
    <property type="protein sequence ID" value="KAG2226156.1"/>
    <property type="molecule type" value="Genomic_DNA"/>
</dbReference>
<evidence type="ECO:0000313" key="8">
    <source>
        <dbReference type="EMBL" id="KAG2226156.1"/>
    </source>
</evidence>
<keyword evidence="9" id="KW-1185">Reference proteome</keyword>
<dbReference type="Pfam" id="PF07690">
    <property type="entry name" value="MFS_1"/>
    <property type="match status" value="1"/>
</dbReference>
<evidence type="ECO:0000259" key="7">
    <source>
        <dbReference type="PROSITE" id="PS50850"/>
    </source>
</evidence>
<dbReference type="Gene3D" id="1.20.1250.20">
    <property type="entry name" value="MFS general substrate transporter like domains"/>
    <property type="match status" value="1"/>
</dbReference>
<gene>
    <name evidence="8" type="ORF">INT45_003301</name>
</gene>
<reference evidence="8 9" key="1">
    <citation type="submission" date="2020-12" db="EMBL/GenBank/DDBJ databases">
        <title>Metabolic potential, ecology and presence of endohyphal bacteria is reflected in genomic diversity of Mucoromycotina.</title>
        <authorList>
            <person name="Muszewska A."/>
            <person name="Okrasinska A."/>
            <person name="Steczkiewicz K."/>
            <person name="Drgas O."/>
            <person name="Orlowska M."/>
            <person name="Perlinska-Lenart U."/>
            <person name="Aleksandrzak-Piekarczyk T."/>
            <person name="Szatraj K."/>
            <person name="Zielenkiewicz U."/>
            <person name="Pilsyk S."/>
            <person name="Malc E."/>
            <person name="Mieczkowski P."/>
            <person name="Kruszewska J.S."/>
            <person name="Biernat P."/>
            <person name="Pawlowska J."/>
        </authorList>
    </citation>
    <scope>NUCLEOTIDE SEQUENCE [LARGE SCALE GENOMIC DNA]</scope>
    <source>
        <strain evidence="8 9">CBS 142.35</strain>
    </source>
</reference>
<evidence type="ECO:0000256" key="6">
    <source>
        <dbReference type="SAM" id="Phobius"/>
    </source>
</evidence>
<dbReference type="OrthoDB" id="6730379at2759"/>
<dbReference type="PANTHER" id="PTHR43791:SF36">
    <property type="entry name" value="TRANSPORTER, PUTATIVE (AFU_ORTHOLOGUE AFUA_6G08340)-RELATED"/>
    <property type="match status" value="1"/>
</dbReference>
<protein>
    <recommendedName>
        <fullName evidence="7">Major facilitator superfamily (MFS) profile domain-containing protein</fullName>
    </recommendedName>
</protein>
<feature type="transmembrane region" description="Helical" evidence="6">
    <location>
        <begin position="57"/>
        <end position="74"/>
    </location>
</feature>
<dbReference type="InterPro" id="IPR020846">
    <property type="entry name" value="MFS_dom"/>
</dbReference>
<dbReference type="GO" id="GO:0022857">
    <property type="term" value="F:transmembrane transporter activity"/>
    <property type="evidence" value="ECO:0007669"/>
    <property type="project" value="InterPro"/>
</dbReference>
<dbReference type="SUPFAM" id="SSF103473">
    <property type="entry name" value="MFS general substrate transporter"/>
    <property type="match status" value="1"/>
</dbReference>
<dbReference type="InterPro" id="IPR011701">
    <property type="entry name" value="MFS"/>
</dbReference>
<dbReference type="Proteomes" id="UP000646827">
    <property type="component" value="Unassembled WGS sequence"/>
</dbReference>
<keyword evidence="4 6" id="KW-1133">Transmembrane helix</keyword>
<feature type="transmembrane region" description="Helical" evidence="6">
    <location>
        <begin position="115"/>
        <end position="136"/>
    </location>
</feature>
<sequence length="377" mass="42206">RDDVQGTKEINKEFVYSPEEKKLLHKINWTTTPFICIVSFFQIPNQFLLQKVPIGKYLGVYVILWGISLASMAWGNNFAQLATSRFFLGFFEATTYPCLQLLISTIYRRREQGTVFSIMLISSCVAGLFAGPIALGFKSMNGTLNWSGWRWCMAITGAITSCFGIIIYFLMPDNPKSKWYRLTSSEMDIVEDRIRDNAVVISKKYQFDHIYEALQECRYYCYIGVCFLISVISGFITLYSTILISKMGIRKEISMLLHIPVAGAEIPFLFIVLYLSRRFGENNCIGALTSGMIFIGLVLLIVLGNQPAAISGLLLINVAPTFMMVLTLLSNNVSGYTKKVFYNGSYAVAFCLGNFAGPLFINESDNSKNSGENQSGG</sequence>
<feature type="domain" description="Major facilitator superfamily (MFS) profile" evidence="7">
    <location>
        <begin position="1"/>
        <end position="377"/>
    </location>
</feature>
<dbReference type="GO" id="GO:0016020">
    <property type="term" value="C:membrane"/>
    <property type="evidence" value="ECO:0007669"/>
    <property type="project" value="UniProtKB-SubCell"/>
</dbReference>
<feature type="transmembrane region" description="Helical" evidence="6">
    <location>
        <begin position="256"/>
        <end position="276"/>
    </location>
</feature>